<dbReference type="PANTHER" id="PTHR39610:SF2">
    <property type="entry name" value="BZIP DOMAIN-CONTAINING PROTEIN"/>
    <property type="match status" value="1"/>
</dbReference>
<sequence length="376" mass="40575">MPDLNSLPPSRSPASASPSIQPRATFSHTSLPIADPHPYLQRRDTPSPRSSSISLAAAATMNAADMSRRNSATSNTRGSPRMGRGERRRSTVAMSLSLNDPTLPAPGELSHNDHRTNLFTTGSPSSIGGSSVIATGDPHHHHRTPSLGEIHQELEQEQEAQVNRLLQMIRTQQLQLEQMRQYQQDHNARHQTSASTTTSGALASAGAAGNTAVVDDSTPTSERSFSIPNLLPFPPAPQAGPRASRRNSRPRTGSSATSPALRPVPIHTQHDTSHSSHGSADWPPSPVEIARRNSSRDESAYYQAETATLTRENQMLRLRIRELERQVNEMNSNGGTAHASTNAPITGSNLNLLVTTERETANTEQTNSGSAETNKD</sequence>
<feature type="region of interest" description="Disordered" evidence="2">
    <location>
        <begin position="180"/>
        <end position="306"/>
    </location>
</feature>
<protein>
    <submittedName>
        <fullName evidence="3">Uncharacterized protein</fullName>
    </submittedName>
</protein>
<feature type="compositionally biased region" description="Basic and acidic residues" evidence="2">
    <location>
        <begin position="289"/>
        <end position="299"/>
    </location>
</feature>
<feature type="compositionally biased region" description="Polar residues" evidence="2">
    <location>
        <begin position="217"/>
        <end position="227"/>
    </location>
</feature>
<feature type="coiled-coil region" evidence="1">
    <location>
        <begin position="306"/>
        <end position="333"/>
    </location>
</feature>
<dbReference type="Proteomes" id="UP000606974">
    <property type="component" value="Unassembled WGS sequence"/>
</dbReference>
<keyword evidence="4" id="KW-1185">Reference proteome</keyword>
<dbReference type="OrthoDB" id="5407781at2759"/>
<feature type="compositionally biased region" description="Low complexity" evidence="2">
    <location>
        <begin position="8"/>
        <end position="24"/>
    </location>
</feature>
<evidence type="ECO:0000313" key="4">
    <source>
        <dbReference type="Proteomes" id="UP000606974"/>
    </source>
</evidence>
<name>A0A8H7DXJ4_9EURO</name>
<proteinExistence type="predicted"/>
<dbReference type="PANTHER" id="PTHR39610">
    <property type="entry name" value="BZIP DOMAIN-CONTAINING PROTEIN-RELATED"/>
    <property type="match status" value="1"/>
</dbReference>
<reference evidence="3" key="1">
    <citation type="submission" date="2020-02" db="EMBL/GenBank/DDBJ databases">
        <authorList>
            <person name="Palmer J.M."/>
        </authorList>
    </citation>
    <scope>NUCLEOTIDE SEQUENCE</scope>
    <source>
        <strain evidence="3">EPUS1.4</strain>
        <tissue evidence="3">Thallus</tissue>
    </source>
</reference>
<feature type="compositionally biased region" description="Low complexity" evidence="2">
    <location>
        <begin position="122"/>
        <end position="131"/>
    </location>
</feature>
<dbReference type="AlphaFoldDB" id="A0A8H7DXJ4"/>
<accession>A0A8H7DXJ4</accession>
<evidence type="ECO:0000313" key="3">
    <source>
        <dbReference type="EMBL" id="KAF7503034.1"/>
    </source>
</evidence>
<organism evidence="3 4">
    <name type="scientific">Endocarpon pusillum</name>
    <dbReference type="NCBI Taxonomy" id="364733"/>
    <lineage>
        <taxon>Eukaryota</taxon>
        <taxon>Fungi</taxon>
        <taxon>Dikarya</taxon>
        <taxon>Ascomycota</taxon>
        <taxon>Pezizomycotina</taxon>
        <taxon>Eurotiomycetes</taxon>
        <taxon>Chaetothyriomycetidae</taxon>
        <taxon>Verrucariales</taxon>
        <taxon>Verrucariaceae</taxon>
        <taxon>Endocarpon</taxon>
    </lineage>
</organism>
<keyword evidence="1" id="KW-0175">Coiled coil</keyword>
<feature type="region of interest" description="Disordered" evidence="2">
    <location>
        <begin position="357"/>
        <end position="376"/>
    </location>
</feature>
<dbReference type="EMBL" id="JAACFV010000201">
    <property type="protein sequence ID" value="KAF7503034.1"/>
    <property type="molecule type" value="Genomic_DNA"/>
</dbReference>
<feature type="compositionally biased region" description="Low complexity" evidence="2">
    <location>
        <begin position="192"/>
        <end position="212"/>
    </location>
</feature>
<comment type="caution">
    <text evidence="3">The sequence shown here is derived from an EMBL/GenBank/DDBJ whole genome shotgun (WGS) entry which is preliminary data.</text>
</comment>
<evidence type="ECO:0000256" key="2">
    <source>
        <dbReference type="SAM" id="MobiDB-lite"/>
    </source>
</evidence>
<feature type="region of interest" description="Disordered" evidence="2">
    <location>
        <begin position="1"/>
        <end position="145"/>
    </location>
</feature>
<feature type="compositionally biased region" description="Polar residues" evidence="2">
    <location>
        <begin position="362"/>
        <end position="376"/>
    </location>
</feature>
<feature type="compositionally biased region" description="Polar residues" evidence="2">
    <location>
        <begin position="69"/>
        <end position="78"/>
    </location>
</feature>
<evidence type="ECO:0000256" key="1">
    <source>
        <dbReference type="SAM" id="Coils"/>
    </source>
</evidence>
<gene>
    <name evidence="3" type="ORF">GJ744_004710</name>
</gene>